<evidence type="ECO:0000259" key="2">
    <source>
        <dbReference type="Pfam" id="PF00248"/>
    </source>
</evidence>
<dbReference type="CDD" id="cd19081">
    <property type="entry name" value="AKR_AKR9C1"/>
    <property type="match status" value="1"/>
</dbReference>
<reference evidence="3" key="1">
    <citation type="submission" date="2022-06" db="EMBL/GenBank/DDBJ databases">
        <title>Novel species in genus nocardia.</title>
        <authorList>
            <person name="Li F."/>
        </authorList>
    </citation>
    <scope>NUCLEOTIDE SEQUENCE</scope>
    <source>
        <strain evidence="3">CDC141</strain>
    </source>
</reference>
<dbReference type="Pfam" id="PF00248">
    <property type="entry name" value="Aldo_ket_red"/>
    <property type="match status" value="1"/>
</dbReference>
<dbReference type="FunFam" id="3.20.20.100:FF:000004">
    <property type="entry name" value="Oxidoreductase, aldo/keto reductase"/>
    <property type="match status" value="1"/>
</dbReference>
<dbReference type="InterPro" id="IPR023210">
    <property type="entry name" value="NADP_OxRdtase_dom"/>
</dbReference>
<keyword evidence="4" id="KW-1185">Reference proteome</keyword>
<dbReference type="PANTHER" id="PTHR43364:SF6">
    <property type="entry name" value="OXIDOREDUCTASE-RELATED"/>
    <property type="match status" value="1"/>
</dbReference>
<evidence type="ECO:0000313" key="4">
    <source>
        <dbReference type="Proteomes" id="UP001139157"/>
    </source>
</evidence>
<proteinExistence type="predicted"/>
<accession>A0A9X2E5N5</accession>
<dbReference type="Proteomes" id="UP001139157">
    <property type="component" value="Unassembled WGS sequence"/>
</dbReference>
<dbReference type="SUPFAM" id="SSF51430">
    <property type="entry name" value="NAD(P)-linked oxidoreductase"/>
    <property type="match status" value="1"/>
</dbReference>
<dbReference type="AlphaFoldDB" id="A0A9X2E5N5"/>
<name>A0A9X2E5N5_9NOCA</name>
<keyword evidence="1" id="KW-0560">Oxidoreductase</keyword>
<dbReference type="EMBL" id="JAMRXG010000004">
    <property type="protein sequence ID" value="MCM6774274.1"/>
    <property type="molecule type" value="Genomic_DNA"/>
</dbReference>
<dbReference type="RefSeq" id="WP_251911795.1">
    <property type="nucleotide sequence ID" value="NZ_JAMRXG010000004.1"/>
</dbReference>
<dbReference type="GO" id="GO:0016491">
    <property type="term" value="F:oxidoreductase activity"/>
    <property type="evidence" value="ECO:0007669"/>
    <property type="project" value="UniProtKB-KW"/>
</dbReference>
<dbReference type="InterPro" id="IPR050523">
    <property type="entry name" value="AKR_Detox_Biosynth"/>
</dbReference>
<organism evidence="3 4">
    <name type="scientific">Nocardia pulmonis</name>
    <dbReference type="NCBI Taxonomy" id="2951408"/>
    <lineage>
        <taxon>Bacteria</taxon>
        <taxon>Bacillati</taxon>
        <taxon>Actinomycetota</taxon>
        <taxon>Actinomycetes</taxon>
        <taxon>Mycobacteriales</taxon>
        <taxon>Nocardiaceae</taxon>
        <taxon>Nocardia</taxon>
    </lineage>
</organism>
<sequence>MAKLGTTDLDVFPLCLGGNVFGWTANREESFEVLDAFVAGGGNFVDTADSYSTWAPGNSGGESETIIGEWLAARGNRDRVVIATKCSRLAPNLGLSAKAIHGAAEASLRRLRTDHIDLYYAHFDDLDTPIEETVAAFDELVRAGKVRYVAASNLSPERIRTSLAFADREGLARYVAIQPHYNLVERAEFERELLPLAAAENLATVPYYALAKGFLTGKYRSDTAVDSPRAQAAAAYRDERGLRVLDALDAVAAAHRVPMAAVSLAWLAAQPTVAAPIASARTTAQLADLLPVGQLRLTEAELELLTTASR</sequence>
<dbReference type="PANTHER" id="PTHR43364">
    <property type="entry name" value="NADH-SPECIFIC METHYLGLYOXAL REDUCTASE-RELATED"/>
    <property type="match status" value="1"/>
</dbReference>
<evidence type="ECO:0000313" key="3">
    <source>
        <dbReference type="EMBL" id="MCM6774274.1"/>
    </source>
</evidence>
<gene>
    <name evidence="3" type="ORF">NDR86_12395</name>
</gene>
<dbReference type="GO" id="GO:0005829">
    <property type="term" value="C:cytosol"/>
    <property type="evidence" value="ECO:0007669"/>
    <property type="project" value="UniProtKB-ARBA"/>
</dbReference>
<feature type="domain" description="NADP-dependent oxidoreductase" evidence="2">
    <location>
        <begin position="13"/>
        <end position="306"/>
    </location>
</feature>
<evidence type="ECO:0000256" key="1">
    <source>
        <dbReference type="ARBA" id="ARBA00023002"/>
    </source>
</evidence>
<protein>
    <submittedName>
        <fullName evidence="3">Aldo/keto reductase</fullName>
    </submittedName>
</protein>
<dbReference type="Gene3D" id="3.20.20.100">
    <property type="entry name" value="NADP-dependent oxidoreductase domain"/>
    <property type="match status" value="1"/>
</dbReference>
<comment type="caution">
    <text evidence="3">The sequence shown here is derived from an EMBL/GenBank/DDBJ whole genome shotgun (WGS) entry which is preliminary data.</text>
</comment>
<dbReference type="InterPro" id="IPR036812">
    <property type="entry name" value="NAD(P)_OxRdtase_dom_sf"/>
</dbReference>